<organism evidence="1 2">
    <name type="scientific">Pseudonocardia bannensis</name>
    <dbReference type="NCBI Taxonomy" id="630973"/>
    <lineage>
        <taxon>Bacteria</taxon>
        <taxon>Bacillati</taxon>
        <taxon>Actinomycetota</taxon>
        <taxon>Actinomycetes</taxon>
        <taxon>Pseudonocardiales</taxon>
        <taxon>Pseudonocardiaceae</taxon>
        <taxon>Pseudonocardia</taxon>
    </lineage>
</organism>
<reference evidence="1 2" key="1">
    <citation type="submission" date="2020-04" db="EMBL/GenBank/DDBJ databases">
        <authorList>
            <person name="Klaysubun C."/>
            <person name="Duangmal K."/>
            <person name="Lipun K."/>
        </authorList>
    </citation>
    <scope>NUCLEOTIDE SEQUENCE [LARGE SCALE GENOMIC DNA]</scope>
    <source>
        <strain evidence="1 2">DSM 45300</strain>
    </source>
</reference>
<dbReference type="InterPro" id="IPR008972">
    <property type="entry name" value="Cupredoxin"/>
</dbReference>
<proteinExistence type="predicted"/>
<name>A0A848DJ99_9PSEU</name>
<evidence type="ECO:0000313" key="2">
    <source>
        <dbReference type="Proteomes" id="UP000586918"/>
    </source>
</evidence>
<dbReference type="AlphaFoldDB" id="A0A848DJ99"/>
<sequence>MDVRRERTGAATRSRGARWAAGVLAVAAVGLIPTVLVAPAAAAHGGTSVRVQDECETTSFNAALGPGTCVGDGDGDGNVTFAKFSEKLNPKDGGHGAWRFDRREAKIRLGESVHVTNEGGEVHSFSEVSRFGTVGIPPLDAALPNGSPTALPVGDPGPTFLQPGETLHIHGLSAGTHKFECLIHPWMRSTIEVRR</sequence>
<accession>A0A848DJ99</accession>
<dbReference type="Proteomes" id="UP000586918">
    <property type="component" value="Unassembled WGS sequence"/>
</dbReference>
<comment type="caution">
    <text evidence="1">The sequence shown here is derived from an EMBL/GenBank/DDBJ whole genome shotgun (WGS) entry which is preliminary data.</text>
</comment>
<dbReference type="EMBL" id="JAAXKZ010000048">
    <property type="protein sequence ID" value="NMH92780.1"/>
    <property type="molecule type" value="Genomic_DNA"/>
</dbReference>
<protein>
    <submittedName>
        <fullName evidence="1">Uncharacterized protein</fullName>
    </submittedName>
</protein>
<dbReference type="SUPFAM" id="SSF49503">
    <property type="entry name" value="Cupredoxins"/>
    <property type="match status" value="1"/>
</dbReference>
<dbReference type="RefSeq" id="WP_169413488.1">
    <property type="nucleotide sequence ID" value="NZ_JAAXKZ010000048.1"/>
</dbReference>
<keyword evidence="2" id="KW-1185">Reference proteome</keyword>
<evidence type="ECO:0000313" key="1">
    <source>
        <dbReference type="EMBL" id="NMH92780.1"/>
    </source>
</evidence>
<dbReference type="Gene3D" id="2.60.40.420">
    <property type="entry name" value="Cupredoxins - blue copper proteins"/>
    <property type="match status" value="1"/>
</dbReference>
<gene>
    <name evidence="1" type="ORF">HF519_14605</name>
</gene>